<dbReference type="PROSITE" id="PS51722">
    <property type="entry name" value="G_TR_2"/>
    <property type="match status" value="1"/>
</dbReference>
<dbReference type="SUPFAM" id="SSF50447">
    <property type="entry name" value="Translation proteins"/>
    <property type="match status" value="1"/>
</dbReference>
<evidence type="ECO:0000256" key="8">
    <source>
        <dbReference type="ARBA" id="ARBA00022917"/>
    </source>
</evidence>
<dbReference type="InterPro" id="IPR054696">
    <property type="entry name" value="GTP-eEF1A_C"/>
</dbReference>
<evidence type="ECO:0000313" key="12">
    <source>
        <dbReference type="EMBL" id="NVO67899.1"/>
    </source>
</evidence>
<dbReference type="PANTHER" id="PTHR23115">
    <property type="entry name" value="TRANSLATION FACTOR"/>
    <property type="match status" value="1"/>
</dbReference>
<dbReference type="SUPFAM" id="SSF50465">
    <property type="entry name" value="EF-Tu/eEF-1alpha/eIF2-gamma C-terminal domain"/>
    <property type="match status" value="1"/>
</dbReference>
<keyword evidence="8 10" id="KW-0648">Protein biosynthesis</keyword>
<feature type="binding site" evidence="10">
    <location>
        <begin position="91"/>
        <end position="95"/>
    </location>
    <ligand>
        <name>GTP</name>
        <dbReference type="ChEBI" id="CHEBI:37565"/>
    </ligand>
</feature>
<dbReference type="GO" id="GO:0005737">
    <property type="term" value="C:cytoplasm"/>
    <property type="evidence" value="ECO:0007669"/>
    <property type="project" value="UniProtKB-SubCell"/>
</dbReference>
<evidence type="ECO:0000256" key="1">
    <source>
        <dbReference type="ARBA" id="ARBA00004496"/>
    </source>
</evidence>
<dbReference type="InterPro" id="IPR031157">
    <property type="entry name" value="G_TR_CS"/>
</dbReference>
<feature type="binding site" evidence="10">
    <location>
        <position position="21"/>
    </location>
    <ligand>
        <name>Mg(2+)</name>
        <dbReference type="ChEBI" id="CHEBI:18420"/>
    </ligand>
</feature>
<evidence type="ECO:0000256" key="7">
    <source>
        <dbReference type="ARBA" id="ARBA00022842"/>
    </source>
</evidence>
<comment type="similarity">
    <text evidence="10">Belongs to the TRAFAC class translation factor GTPase superfamily. Classic translation factor GTPase family. EF-Tu/EF-1A subfamily.</text>
</comment>
<comment type="catalytic activity">
    <reaction evidence="10">
        <text>GTP + H2O = GDP + phosphate + H(+)</text>
        <dbReference type="Rhea" id="RHEA:19669"/>
        <dbReference type="ChEBI" id="CHEBI:15377"/>
        <dbReference type="ChEBI" id="CHEBI:15378"/>
        <dbReference type="ChEBI" id="CHEBI:37565"/>
        <dbReference type="ChEBI" id="CHEBI:43474"/>
        <dbReference type="ChEBI" id="CHEBI:58189"/>
        <dbReference type="EC" id="3.6.5.3"/>
    </reaction>
</comment>
<comment type="subcellular location">
    <subcellularLocation>
        <location evidence="1 10">Cytoplasm</location>
    </subcellularLocation>
</comment>
<dbReference type="FunFam" id="2.40.30.10:FF:000003">
    <property type="entry name" value="Elongation factor 1-alpha"/>
    <property type="match status" value="1"/>
</dbReference>
<keyword evidence="3 10" id="KW-0479">Metal-binding</keyword>
<dbReference type="EMBL" id="JABXWR010000001">
    <property type="protein sequence ID" value="NVO67899.1"/>
    <property type="molecule type" value="Genomic_DNA"/>
</dbReference>
<dbReference type="InterPro" id="IPR027417">
    <property type="entry name" value="P-loop_NTPase"/>
</dbReference>
<keyword evidence="4 10" id="KW-0547">Nucleotide-binding</keyword>
<proteinExistence type="inferred from homology"/>
<dbReference type="InterPro" id="IPR009000">
    <property type="entry name" value="Transl_B-barrel_sf"/>
</dbReference>
<dbReference type="Pfam" id="PF03144">
    <property type="entry name" value="GTP_EFTU_D2"/>
    <property type="match status" value="1"/>
</dbReference>
<evidence type="ECO:0000256" key="3">
    <source>
        <dbReference type="ARBA" id="ARBA00022723"/>
    </source>
</evidence>
<evidence type="ECO:0000256" key="2">
    <source>
        <dbReference type="ARBA" id="ARBA00022490"/>
    </source>
</evidence>
<dbReference type="EC" id="3.6.5.3" evidence="10"/>
<dbReference type="OrthoDB" id="371718at2157"/>
<evidence type="ECO:0000313" key="13">
    <source>
        <dbReference type="Proteomes" id="UP000570823"/>
    </source>
</evidence>
<dbReference type="GO" id="GO:0000287">
    <property type="term" value="F:magnesium ion binding"/>
    <property type="evidence" value="ECO:0007669"/>
    <property type="project" value="UniProtKB-UniRule"/>
</dbReference>
<evidence type="ECO:0000256" key="10">
    <source>
        <dbReference type="HAMAP-Rule" id="MF_00118"/>
    </source>
</evidence>
<dbReference type="InterPro" id="IPR050100">
    <property type="entry name" value="TRAFAC_GTPase_members"/>
</dbReference>
<dbReference type="Gene3D" id="3.40.50.300">
    <property type="entry name" value="P-loop containing nucleotide triphosphate hydrolases"/>
    <property type="match status" value="1"/>
</dbReference>
<dbReference type="InterPro" id="IPR009001">
    <property type="entry name" value="Transl_elong_EF1A/Init_IF2_C"/>
</dbReference>
<keyword evidence="6 10" id="KW-0378">Hydrolase</keyword>
<dbReference type="InterPro" id="IPR000795">
    <property type="entry name" value="T_Tr_GTP-bd_dom"/>
</dbReference>
<dbReference type="CDD" id="cd03705">
    <property type="entry name" value="EF1_alpha_III"/>
    <property type="match status" value="1"/>
</dbReference>
<dbReference type="AlphaFoldDB" id="A0A7K4HRN1"/>
<evidence type="ECO:0000256" key="4">
    <source>
        <dbReference type="ARBA" id="ARBA00022741"/>
    </source>
</evidence>
<dbReference type="PROSITE" id="PS00301">
    <property type="entry name" value="G_TR_1"/>
    <property type="match status" value="1"/>
</dbReference>
<dbReference type="NCBIfam" id="NF008969">
    <property type="entry name" value="PRK12317.1"/>
    <property type="match status" value="1"/>
</dbReference>
<dbReference type="Pfam" id="PF00009">
    <property type="entry name" value="GTP_EFTU"/>
    <property type="match status" value="1"/>
</dbReference>
<dbReference type="CDD" id="cd03693">
    <property type="entry name" value="EF1_alpha_II"/>
    <property type="match status" value="1"/>
</dbReference>
<evidence type="ECO:0000256" key="5">
    <source>
        <dbReference type="ARBA" id="ARBA00022768"/>
    </source>
</evidence>
<dbReference type="GO" id="GO:0003746">
    <property type="term" value="F:translation elongation factor activity"/>
    <property type="evidence" value="ECO:0007669"/>
    <property type="project" value="UniProtKB-UniRule"/>
</dbReference>
<feature type="binding site" evidence="10">
    <location>
        <begin position="14"/>
        <end position="21"/>
    </location>
    <ligand>
        <name>GTP</name>
        <dbReference type="ChEBI" id="CHEBI:37565"/>
    </ligand>
</feature>
<protein>
    <recommendedName>
        <fullName evidence="10">Elongation factor 1-alpha</fullName>
        <shortName evidence="10">EF-1-alpha</shortName>
        <ecNumber evidence="10">3.6.5.3</ecNumber>
    </recommendedName>
    <alternativeName>
        <fullName evidence="10">Elongation factor Tu</fullName>
        <shortName evidence="10">EF-Tu</shortName>
    </alternativeName>
</protein>
<dbReference type="InterPro" id="IPR005225">
    <property type="entry name" value="Small_GTP-bd"/>
</dbReference>
<keyword evidence="9 10" id="KW-0342">GTP-binding</keyword>
<name>A0A7K4HRN1_9EURY</name>
<keyword evidence="2 10" id="KW-0963">Cytoplasm</keyword>
<evidence type="ECO:0000259" key="11">
    <source>
        <dbReference type="PROSITE" id="PS51722"/>
    </source>
</evidence>
<organism evidence="12 13">
    <name type="scientific">Methanofollis tationis</name>
    <dbReference type="NCBI Taxonomy" id="81417"/>
    <lineage>
        <taxon>Archaea</taxon>
        <taxon>Methanobacteriati</taxon>
        <taxon>Methanobacteriota</taxon>
        <taxon>Stenosarchaea group</taxon>
        <taxon>Methanomicrobia</taxon>
        <taxon>Methanomicrobiales</taxon>
        <taxon>Methanomicrobiaceae</taxon>
        <taxon>Methanofollis</taxon>
    </lineage>
</organism>
<feature type="domain" description="Tr-type G" evidence="11">
    <location>
        <begin position="5"/>
        <end position="221"/>
    </location>
</feature>
<dbReference type="HAMAP" id="MF_00118_A">
    <property type="entry name" value="EF_Tu_A"/>
    <property type="match status" value="1"/>
</dbReference>
<dbReference type="GO" id="GO:0003924">
    <property type="term" value="F:GTPase activity"/>
    <property type="evidence" value="ECO:0007669"/>
    <property type="project" value="UniProtKB-UniRule"/>
</dbReference>
<sequence>MATEKPHLNLAVIGHIDHGKSTTVGRLMFETGAVPPHIIENYRKEAESKGKGSFEFAWVMDSLKEERERGITIDIAHKRFDTAKYYFTVVDCPGHRDFVKNMITGASQADAALLVVAAPDGVMEQTKEHVFLSRTLGITQLIVGINKMDAADYSEKRYNEVKEQLSQLLKMVGFKPSEVPFIPMSSFAGVNISKKSPETPWYTGPTVLEALDLLKEPEKPTTLPFRLPIQDVYSISGVGTVPVGRIETGVMKKGMKVAFMPANVNGEVKSIEMHHEEVPEALPGDNVGFNVRGVGKNDIRRGDVCGPVELPPTVAEEFTAQIVVLHHPSAITVGYTPVFHCHTSQIACTFTELVKKLDPRTGQVKEENPTFLKTGDAAIVKIRPTRPMVIEKIKEIPQLGRFAIRDMGATIAAGMCIDIQAKQMR</sequence>
<dbReference type="Proteomes" id="UP000570823">
    <property type="component" value="Unassembled WGS sequence"/>
</dbReference>
<gene>
    <name evidence="10 12" type="primary">tuf</name>
    <name evidence="12" type="ORF">HWN36_11425</name>
</gene>
<feature type="binding site" evidence="10">
    <location>
        <begin position="146"/>
        <end position="149"/>
    </location>
    <ligand>
        <name>GTP</name>
        <dbReference type="ChEBI" id="CHEBI:37565"/>
    </ligand>
</feature>
<dbReference type="GO" id="GO:0005525">
    <property type="term" value="F:GTP binding"/>
    <property type="evidence" value="ECO:0007669"/>
    <property type="project" value="UniProtKB-UniRule"/>
</dbReference>
<dbReference type="FunFam" id="2.40.30.10:FF:000005">
    <property type="entry name" value="Elongation factor 1-alpha"/>
    <property type="match status" value="1"/>
</dbReference>
<comment type="caution">
    <text evidence="12">The sequence shown here is derived from an EMBL/GenBank/DDBJ whole genome shotgun (WGS) entry which is preliminary data.</text>
</comment>
<dbReference type="NCBIfam" id="TIGR00231">
    <property type="entry name" value="small_GTP"/>
    <property type="match status" value="1"/>
</dbReference>
<dbReference type="InterPro" id="IPR004161">
    <property type="entry name" value="EFTu-like_2"/>
</dbReference>
<keyword evidence="5 10" id="KW-0251">Elongation factor</keyword>
<evidence type="ECO:0000256" key="6">
    <source>
        <dbReference type="ARBA" id="ARBA00022801"/>
    </source>
</evidence>
<dbReference type="RefSeq" id="WP_176789499.1">
    <property type="nucleotide sequence ID" value="NZ_JABXWR010000001.1"/>
</dbReference>
<comment type="function">
    <text evidence="10">GTP hydrolase that promotes the GTP-dependent binding of aminoacyl-tRNA to the A-site of ribosomes during protein biosynthesis.</text>
</comment>
<keyword evidence="7 10" id="KW-0460">Magnesium</keyword>
<dbReference type="CDD" id="cd01883">
    <property type="entry name" value="EF1_alpha"/>
    <property type="match status" value="1"/>
</dbReference>
<dbReference type="Pfam" id="PF22594">
    <property type="entry name" value="GTP-eEF1A_C"/>
    <property type="match status" value="1"/>
</dbReference>
<dbReference type="SUPFAM" id="SSF52540">
    <property type="entry name" value="P-loop containing nucleoside triphosphate hydrolases"/>
    <property type="match status" value="1"/>
</dbReference>
<dbReference type="Gene3D" id="2.40.30.10">
    <property type="entry name" value="Translation factors"/>
    <property type="match status" value="2"/>
</dbReference>
<accession>A0A7K4HRN1</accession>
<evidence type="ECO:0000256" key="9">
    <source>
        <dbReference type="ARBA" id="ARBA00023134"/>
    </source>
</evidence>
<keyword evidence="13" id="KW-1185">Reference proteome</keyword>
<dbReference type="InterPro" id="IPR004539">
    <property type="entry name" value="Transl_elong_EF1A_euk/arc"/>
</dbReference>
<reference evidence="12 13" key="1">
    <citation type="submission" date="2020-06" db="EMBL/GenBank/DDBJ databases">
        <title>Methanofollis fontis sp. nov., a methanogen isolated from marine sediments near a cold seep at Four-Way Closure Ridge offshore southwestern Taiwan.</title>
        <authorList>
            <person name="Chen S.-C."/>
            <person name="Teng N.-H."/>
            <person name="Lin Y.-S."/>
            <person name="Lai M.-C."/>
            <person name="Chen H.-H."/>
            <person name="Wang C.-C."/>
        </authorList>
    </citation>
    <scope>NUCLEOTIDE SEQUENCE [LARGE SCALE GENOMIC DNA]</scope>
    <source>
        <strain evidence="12 13">DSM 2702</strain>
    </source>
</reference>
<dbReference type="NCBIfam" id="TIGR00483">
    <property type="entry name" value="EF-1_alpha"/>
    <property type="match status" value="1"/>
</dbReference>
<dbReference type="PRINTS" id="PR00315">
    <property type="entry name" value="ELONGATNFCT"/>
</dbReference>